<feature type="repeat" description="WD" evidence="3">
    <location>
        <begin position="461"/>
        <end position="502"/>
    </location>
</feature>
<dbReference type="InterPro" id="IPR036322">
    <property type="entry name" value="WD40_repeat_dom_sf"/>
</dbReference>
<dbReference type="InterPro" id="IPR051242">
    <property type="entry name" value="WD-EF-hand_domain"/>
</dbReference>
<keyword evidence="1 3" id="KW-0853">WD repeat</keyword>
<keyword evidence="2" id="KW-0677">Repeat</keyword>
<dbReference type="PROSITE" id="PS50294">
    <property type="entry name" value="WD_REPEATS_REGION"/>
    <property type="match status" value="2"/>
</dbReference>
<dbReference type="RefSeq" id="XP_036358478.1">
    <property type="nucleotide sequence ID" value="XM_036502585.1"/>
</dbReference>
<evidence type="ECO:0000313" key="4">
    <source>
        <dbReference type="Proteomes" id="UP000515154"/>
    </source>
</evidence>
<keyword evidence="4" id="KW-1185">Reference proteome</keyword>
<dbReference type="InterPro" id="IPR011047">
    <property type="entry name" value="Quinoprotein_ADH-like_sf"/>
</dbReference>
<dbReference type="InterPro" id="IPR019775">
    <property type="entry name" value="WD40_repeat_CS"/>
</dbReference>
<name>A0A7E6ET25_9MOLL</name>
<proteinExistence type="predicted"/>
<dbReference type="Proteomes" id="UP000515154">
    <property type="component" value="Linkage group LG4"/>
</dbReference>
<reference evidence="5" key="1">
    <citation type="submission" date="2025-08" db="UniProtKB">
        <authorList>
            <consortium name="RefSeq"/>
        </authorList>
    </citation>
    <scope>IDENTIFICATION</scope>
</reference>
<dbReference type="SMART" id="SM00320">
    <property type="entry name" value="WD40"/>
    <property type="match status" value="10"/>
</dbReference>
<protein>
    <submittedName>
        <fullName evidence="5">WD repeat-containing protein 64-like</fullName>
    </submittedName>
</protein>
<organism evidence="4 5">
    <name type="scientific">Octopus sinensis</name>
    <name type="common">East Asian common octopus</name>
    <dbReference type="NCBI Taxonomy" id="2607531"/>
    <lineage>
        <taxon>Eukaryota</taxon>
        <taxon>Metazoa</taxon>
        <taxon>Spiralia</taxon>
        <taxon>Lophotrochozoa</taxon>
        <taxon>Mollusca</taxon>
        <taxon>Cephalopoda</taxon>
        <taxon>Coleoidea</taxon>
        <taxon>Octopodiformes</taxon>
        <taxon>Octopoda</taxon>
        <taxon>Incirrata</taxon>
        <taxon>Octopodidae</taxon>
        <taxon>Octopus</taxon>
    </lineage>
</organism>
<dbReference type="SUPFAM" id="SSF50978">
    <property type="entry name" value="WD40 repeat-like"/>
    <property type="match status" value="1"/>
</dbReference>
<dbReference type="Pfam" id="PF00400">
    <property type="entry name" value="WD40"/>
    <property type="match status" value="3"/>
</dbReference>
<dbReference type="InterPro" id="IPR015943">
    <property type="entry name" value="WD40/YVTN_repeat-like_dom_sf"/>
</dbReference>
<sequence>MPQAKLRRPYTNNSFRKQLEKFRTFIKDVTYSGCELTSEYRRQLISENLPYDKFSEKLRLLFGPDIKPQEIKVLYRKIISNPEATVDWSEVFSIFNSNSQRFNGADEGSSVFDVSKKRRVGNAAGNCRKRDTLQSIHYSEGLDCYITASLKGVVTVWNSQLRLQHSINIHEPSWVTGCIYLPNLRRVAICTERSLCIWDSKGKSQHTICIRPFDNTPQCLTSALLQDENTTQDTLLIGDDQGYISILTINTDEVMMNLSEDKSGQACKMVISPASLTKPMRRRRFHDDWVVKIRYLPELKCFVSCSPSSMYSLVVEPIEKIWNNEMVEPVSIPKGVNAFGYCKSAQILATGGVDKIIRIWHPHMFAHPTGKLIGHLFTVSDICCNERDQHIISLSTARVVRVWDIHAFTTLQIFSGSEQHRQGARITCMHYDNEYERLLTGSDVFDSWPLSRTVQDTMQIPQSHDRPINQVLYNSELNQVITVCNESVLKVWEFETGDLVYQIANAHGLNIEITSLAVEDSGYRLASGAFDGSLLIWDIGSGKWCKRMPCVASSKNMSVLTMKYFMKSSERLIIALGWNNKVKIILDSSDSNQLLILKEVSQELLDIFDHRRLINILSTSNNTQIPNNQISFEQSNQTTHDLNSLEMSKHQTSHPENSIEISCLSLLSPDVIVLGYSNGNCVIWDILSTNVKAILSIQHLKDSESPHQQDKEDARVNMIKILNYKKKRSDRKYSMKLTIANKLHKRRMTIGPRNSMFQFRGSENSRQVMGDTRKFSANISPEERREENYTEEFINVSTQDILRPRSKQYNLNNGRNQTTSDEKAPLLMCNSDPVIAVIYQDDCIRFWNTEGQLLTKLKPIVKHSSNSLTCICHDNDCTILIAGDKIGYLTLWNIGKFLQQSNSEEKASIIQEVRWRAHLSAVVSLSYISTSNSIISGSTDASVRVWWGTGGRFVGFFGQPRPFVFPVSEESSRYSCLPYDINEQPTKNATEKFERTFRGNAQILEYPLVFNNERWKHSWRQNDKSEEAALTSDEFEHPAEKFFTALAKPKAYKHHLKTLIRGEKGADAVFRSLPIYRLETPKVPRTPEFTRNTFEDKYKNIPTMRYMKRTSKGRCSRRSIDVRGFKQVTTNYLPSIRKLSRVSFDVPSHSSNIFS</sequence>
<gene>
    <name evidence="5" type="primary">LOC115210608</name>
</gene>
<evidence type="ECO:0000313" key="5">
    <source>
        <dbReference type="RefSeq" id="XP_036358478.1"/>
    </source>
</evidence>
<accession>A0A7E6ET25</accession>
<dbReference type="Gene3D" id="2.130.10.10">
    <property type="entry name" value="YVTN repeat-like/Quinoprotein amine dehydrogenase"/>
    <property type="match status" value="4"/>
</dbReference>
<evidence type="ECO:0000256" key="1">
    <source>
        <dbReference type="ARBA" id="ARBA00022574"/>
    </source>
</evidence>
<dbReference type="InterPro" id="IPR001680">
    <property type="entry name" value="WD40_rpt"/>
</dbReference>
<dbReference type="PROSITE" id="PS00678">
    <property type="entry name" value="WD_REPEATS_1"/>
    <property type="match status" value="1"/>
</dbReference>
<feature type="repeat" description="WD" evidence="3">
    <location>
        <begin position="506"/>
        <end position="543"/>
    </location>
</feature>
<evidence type="ECO:0000256" key="3">
    <source>
        <dbReference type="PROSITE-ProRule" id="PRU00221"/>
    </source>
</evidence>
<dbReference type="SUPFAM" id="SSF50998">
    <property type="entry name" value="Quinoprotein alcohol dehydrogenase-like"/>
    <property type="match status" value="1"/>
</dbReference>
<evidence type="ECO:0000256" key="2">
    <source>
        <dbReference type="ARBA" id="ARBA00022737"/>
    </source>
</evidence>
<dbReference type="KEGG" id="osn:115210608"/>
<dbReference type="PROSITE" id="PS50082">
    <property type="entry name" value="WD_REPEATS_2"/>
    <property type="match status" value="3"/>
</dbReference>
<feature type="repeat" description="WD" evidence="3">
    <location>
        <begin position="915"/>
        <end position="946"/>
    </location>
</feature>
<dbReference type="PANTHER" id="PTHR44324:SF2">
    <property type="entry name" value="WD REPEAT-CONTAINING PROTEIN 64"/>
    <property type="match status" value="1"/>
</dbReference>
<dbReference type="PANTHER" id="PTHR44324">
    <property type="entry name" value="WD40 REPEAT DOMAIN 95"/>
    <property type="match status" value="1"/>
</dbReference>
<dbReference type="AlphaFoldDB" id="A0A7E6ET25"/>